<feature type="transmembrane region" description="Helical" evidence="1">
    <location>
        <begin position="17"/>
        <end position="43"/>
    </location>
</feature>
<dbReference type="AlphaFoldDB" id="A0A540LEP1"/>
<proteinExistence type="predicted"/>
<dbReference type="EMBL" id="VIEB01000615">
    <property type="protein sequence ID" value="TQD84920.1"/>
    <property type="molecule type" value="Genomic_DNA"/>
</dbReference>
<comment type="caution">
    <text evidence="3">The sequence shown here is derived from an EMBL/GenBank/DDBJ whole genome shotgun (WGS) entry which is preliminary data.</text>
</comment>
<dbReference type="PANTHER" id="PTHR31852">
    <property type="entry name" value="LATE EMBRYOGENESIS ABUNDANT (LEA) HYDROXYPROLINE-RICH GLYCOPROTEIN FAMILY"/>
    <property type="match status" value="1"/>
</dbReference>
<keyword evidence="1" id="KW-1133">Transmembrane helix</keyword>
<dbReference type="InterPro" id="IPR004864">
    <property type="entry name" value="LEA_2"/>
</dbReference>
<evidence type="ECO:0000313" key="3">
    <source>
        <dbReference type="EMBL" id="TQD84920.1"/>
    </source>
</evidence>
<name>A0A540LEP1_MALBA</name>
<dbReference type="Gene3D" id="2.60.40.1820">
    <property type="match status" value="1"/>
</dbReference>
<dbReference type="Pfam" id="PF03168">
    <property type="entry name" value="LEA_2"/>
    <property type="match status" value="1"/>
</dbReference>
<dbReference type="SUPFAM" id="SSF117070">
    <property type="entry name" value="LEA14-like"/>
    <property type="match status" value="1"/>
</dbReference>
<dbReference type="STRING" id="106549.A0A540LEP1"/>
<accession>A0A540LEP1</accession>
<evidence type="ECO:0000259" key="2">
    <source>
        <dbReference type="Pfam" id="PF03168"/>
    </source>
</evidence>
<dbReference type="Proteomes" id="UP000315295">
    <property type="component" value="Unassembled WGS sequence"/>
</dbReference>
<dbReference type="InterPro" id="IPR055301">
    <property type="entry name" value="Lea14-like_2"/>
</dbReference>
<gene>
    <name evidence="3" type="ORF">C1H46_029533</name>
</gene>
<protein>
    <recommendedName>
        <fullName evidence="2">Late embryogenesis abundant protein LEA-2 subgroup domain-containing protein</fullName>
    </recommendedName>
</protein>
<keyword evidence="4" id="KW-1185">Reference proteome</keyword>
<organism evidence="3 4">
    <name type="scientific">Malus baccata</name>
    <name type="common">Siberian crab apple</name>
    <name type="synonym">Pyrus baccata</name>
    <dbReference type="NCBI Taxonomy" id="106549"/>
    <lineage>
        <taxon>Eukaryota</taxon>
        <taxon>Viridiplantae</taxon>
        <taxon>Streptophyta</taxon>
        <taxon>Embryophyta</taxon>
        <taxon>Tracheophyta</taxon>
        <taxon>Spermatophyta</taxon>
        <taxon>Magnoliopsida</taxon>
        <taxon>eudicotyledons</taxon>
        <taxon>Gunneridae</taxon>
        <taxon>Pentapetalae</taxon>
        <taxon>rosids</taxon>
        <taxon>fabids</taxon>
        <taxon>Rosales</taxon>
        <taxon>Rosaceae</taxon>
        <taxon>Amygdaloideae</taxon>
        <taxon>Maleae</taxon>
        <taxon>Malus</taxon>
    </lineage>
</organism>
<reference evidence="3 4" key="1">
    <citation type="journal article" date="2019" name="G3 (Bethesda)">
        <title>Sequencing of a Wild Apple (Malus baccata) Genome Unravels the Differences Between Cultivated and Wild Apple Species Regarding Disease Resistance and Cold Tolerance.</title>
        <authorList>
            <person name="Chen X."/>
        </authorList>
    </citation>
    <scope>NUCLEOTIDE SEQUENCE [LARGE SCALE GENOMIC DNA]</scope>
    <source>
        <strain evidence="4">cv. Shandingzi</strain>
        <tissue evidence="3">Leaves</tissue>
    </source>
</reference>
<keyword evidence="1" id="KW-0812">Transmembrane</keyword>
<evidence type="ECO:0000313" key="4">
    <source>
        <dbReference type="Proteomes" id="UP000315295"/>
    </source>
</evidence>
<sequence>MPENSNHNQPNKRKRSCLIAISVILFLIFLLFIIALILALTVFKPKQPKTEILSAFVDGVAPRITFPAVWVELNITLNITINVENQNHASFRHGEGKTLLLYQGTQVGNANLYPGNIPARGNATLPCRLTLQVDKLANDMSKLISDVVGGEIMVETKTRIPGRVTFLGFIKKHAVAISECQLTIGFPDMKVKRQDCKSKAKL</sequence>
<feature type="domain" description="Late embryogenesis abundant protein LEA-2 subgroup" evidence="2">
    <location>
        <begin position="80"/>
        <end position="178"/>
    </location>
</feature>
<evidence type="ECO:0000256" key="1">
    <source>
        <dbReference type="SAM" id="Phobius"/>
    </source>
</evidence>
<keyword evidence="1" id="KW-0472">Membrane</keyword>